<feature type="transmembrane region" description="Helical" evidence="7">
    <location>
        <begin position="328"/>
        <end position="349"/>
    </location>
</feature>
<keyword evidence="10" id="KW-1185">Reference proteome</keyword>
<evidence type="ECO:0000256" key="7">
    <source>
        <dbReference type="SAM" id="Phobius"/>
    </source>
</evidence>
<evidence type="ECO:0000256" key="5">
    <source>
        <dbReference type="ARBA" id="ARBA00023136"/>
    </source>
</evidence>
<dbReference type="InterPro" id="IPR011992">
    <property type="entry name" value="EF-hand-dom_pair"/>
</dbReference>
<evidence type="ECO:0000256" key="6">
    <source>
        <dbReference type="SAM" id="MobiDB-lite"/>
    </source>
</evidence>
<dbReference type="SMART" id="SM00054">
    <property type="entry name" value="EFh"/>
    <property type="match status" value="2"/>
</dbReference>
<evidence type="ECO:0000256" key="3">
    <source>
        <dbReference type="ARBA" id="ARBA00022837"/>
    </source>
</evidence>
<dbReference type="Pfam" id="PF13202">
    <property type="entry name" value="EF-hand_5"/>
    <property type="match status" value="1"/>
</dbReference>
<evidence type="ECO:0000256" key="1">
    <source>
        <dbReference type="ARBA" id="ARBA00004141"/>
    </source>
</evidence>
<dbReference type="PROSITE" id="PS50222">
    <property type="entry name" value="EF_HAND_2"/>
    <property type="match status" value="2"/>
</dbReference>
<feature type="domain" description="EF-hand" evidence="8">
    <location>
        <begin position="496"/>
        <end position="531"/>
    </location>
</feature>
<dbReference type="InterPro" id="IPR005821">
    <property type="entry name" value="Ion_trans_dom"/>
</dbReference>
<dbReference type="Gene3D" id="1.10.287.70">
    <property type="match status" value="1"/>
</dbReference>
<organism evidence="9 10">
    <name type="scientific">Prorocentrum cordatum</name>
    <dbReference type="NCBI Taxonomy" id="2364126"/>
    <lineage>
        <taxon>Eukaryota</taxon>
        <taxon>Sar</taxon>
        <taxon>Alveolata</taxon>
        <taxon>Dinophyceae</taxon>
        <taxon>Prorocentrales</taxon>
        <taxon>Prorocentraceae</taxon>
        <taxon>Prorocentrum</taxon>
    </lineage>
</organism>
<feature type="transmembrane region" description="Helical" evidence="7">
    <location>
        <begin position="451"/>
        <end position="472"/>
    </location>
</feature>
<dbReference type="SUPFAM" id="SSF47473">
    <property type="entry name" value="EF-hand"/>
    <property type="match status" value="1"/>
</dbReference>
<keyword evidence="2 7" id="KW-0812">Transmembrane</keyword>
<protein>
    <recommendedName>
        <fullName evidence="8">EF-hand domain-containing protein</fullName>
    </recommendedName>
</protein>
<dbReference type="EMBL" id="CAUYUJ010017202">
    <property type="protein sequence ID" value="CAK0872792.1"/>
    <property type="molecule type" value="Genomic_DNA"/>
</dbReference>
<dbReference type="InterPro" id="IPR027359">
    <property type="entry name" value="Volt_channel_dom_sf"/>
</dbReference>
<feature type="domain" description="EF-hand" evidence="8">
    <location>
        <begin position="539"/>
        <end position="574"/>
    </location>
</feature>
<dbReference type="Gene3D" id="1.10.238.10">
    <property type="entry name" value="EF-hand"/>
    <property type="match status" value="1"/>
</dbReference>
<dbReference type="Gene3D" id="1.20.120.350">
    <property type="entry name" value="Voltage-gated potassium channels. Chain C"/>
    <property type="match status" value="1"/>
</dbReference>
<name>A0ABN9VHU9_9DINO</name>
<feature type="region of interest" description="Disordered" evidence="6">
    <location>
        <begin position="79"/>
        <end position="155"/>
    </location>
</feature>
<evidence type="ECO:0000256" key="2">
    <source>
        <dbReference type="ARBA" id="ARBA00022692"/>
    </source>
</evidence>
<gene>
    <name evidence="9" type="ORF">PCOR1329_LOCUS58157</name>
</gene>
<dbReference type="Pfam" id="PF00520">
    <property type="entry name" value="Ion_trans"/>
    <property type="match status" value="1"/>
</dbReference>
<dbReference type="PROSITE" id="PS00018">
    <property type="entry name" value="EF_HAND_1"/>
    <property type="match status" value="1"/>
</dbReference>
<accession>A0ABN9VHU9</accession>
<keyword evidence="3" id="KW-0106">Calcium</keyword>
<dbReference type="Proteomes" id="UP001189429">
    <property type="component" value="Unassembled WGS sequence"/>
</dbReference>
<proteinExistence type="predicted"/>
<sequence length="642" mass="70740">MDDLAKALGAEAAAMGAASADCLTVPQALESLRLDVEQVFNKHRELCGGKCGPRSAQAPRCAAQALDVDVQALDVDVPRSPRLTLQAPDADASPRSRARPSVIGAPRGSEGFGLPRGVAQPQLPGLRPSVTPVHRLSGQRNSNAGPRRRRDFSSRMRGHTFDVKEAEGNWMHSLLQRSNTGTTSFVSRRAVKAVSKAASTISQHAPTARVHDFVSRPLYELAQVMLFFLDAVLVVWEMQHAAYRAASGPNHGAGGIEDALLLTVLMNISCACVVVDQLLKLAGGKFDEALGVGWQSFHVLVAVTQLIQTIGQHSHMHQRSWSQFRVGLAMLSTLRLGRVLSLVLVSRVIRQHRFFRELRIMVHALAGVLKVLLWSSLLIFTIILMFGTVLSEGTLALLLRSQPDGVPPSLQLRFGSLFDAVLTLFQSMSGGVDWEQVWLDLGALGWSYRGVYLLFICFSLSVLLNVVTAVFIESTMARSMNDRGLVVQNEVLEKQDFLRSMRKIFQELDTDFDGTITMEEMQNKMMDPEIGAYFTQLGVNPDQVGKLFFLLDRDKSGTLDQDEFLFGCLKFQGDAKSLDIAVIHQQVLWIHDTLKIVVSHLGIDADDMDSRISENVRNSCFSIAETEVPPAPLPCWNPVLIH</sequence>
<dbReference type="InterPro" id="IPR002048">
    <property type="entry name" value="EF_hand_dom"/>
</dbReference>
<evidence type="ECO:0000313" key="9">
    <source>
        <dbReference type="EMBL" id="CAK0872792.1"/>
    </source>
</evidence>
<evidence type="ECO:0000256" key="4">
    <source>
        <dbReference type="ARBA" id="ARBA00022989"/>
    </source>
</evidence>
<comment type="subcellular location">
    <subcellularLocation>
        <location evidence="1">Membrane</location>
        <topology evidence="1">Multi-pass membrane protein</topology>
    </subcellularLocation>
</comment>
<keyword evidence="5 7" id="KW-0472">Membrane</keyword>
<evidence type="ECO:0000313" key="10">
    <source>
        <dbReference type="Proteomes" id="UP001189429"/>
    </source>
</evidence>
<reference evidence="9" key="1">
    <citation type="submission" date="2023-10" db="EMBL/GenBank/DDBJ databases">
        <authorList>
            <person name="Chen Y."/>
            <person name="Shah S."/>
            <person name="Dougan E. K."/>
            <person name="Thang M."/>
            <person name="Chan C."/>
        </authorList>
    </citation>
    <scope>NUCLEOTIDE SEQUENCE [LARGE SCALE GENOMIC DNA]</scope>
</reference>
<keyword evidence="4 7" id="KW-1133">Transmembrane helix</keyword>
<comment type="caution">
    <text evidence="9">The sequence shown here is derived from an EMBL/GenBank/DDBJ whole genome shotgun (WGS) entry which is preliminary data.</text>
</comment>
<evidence type="ECO:0000259" key="8">
    <source>
        <dbReference type="PROSITE" id="PS50222"/>
    </source>
</evidence>
<dbReference type="InterPro" id="IPR018247">
    <property type="entry name" value="EF_Hand_1_Ca_BS"/>
</dbReference>
<feature type="transmembrane region" description="Helical" evidence="7">
    <location>
        <begin position="361"/>
        <end position="390"/>
    </location>
</feature>
<dbReference type="CDD" id="cd00051">
    <property type="entry name" value="EFh"/>
    <property type="match status" value="1"/>
</dbReference>